<evidence type="ECO:0000256" key="1">
    <source>
        <dbReference type="SAM" id="Coils"/>
    </source>
</evidence>
<gene>
    <name evidence="2" type="ORF">E4Q23_15045</name>
</gene>
<feature type="coiled-coil region" evidence="1">
    <location>
        <begin position="135"/>
        <end position="183"/>
    </location>
</feature>
<accession>A0ABX1TXG2</accession>
<dbReference type="EMBL" id="SPMY01000043">
    <property type="protein sequence ID" value="NMQ28962.1"/>
    <property type="molecule type" value="Genomic_DNA"/>
</dbReference>
<keyword evidence="1" id="KW-0175">Coiled coil</keyword>
<organism evidence="2 3">
    <name type="scientific">Candidatus Accumulibacter phosphatis</name>
    <dbReference type="NCBI Taxonomy" id="327160"/>
    <lineage>
        <taxon>Bacteria</taxon>
        <taxon>Pseudomonadati</taxon>
        <taxon>Pseudomonadota</taxon>
        <taxon>Betaproteobacteria</taxon>
        <taxon>Candidatus Accumulibacter</taxon>
    </lineage>
</organism>
<protein>
    <recommendedName>
        <fullName evidence="4">Protein kinase</fullName>
    </recommendedName>
</protein>
<name>A0ABX1TXG2_9PROT</name>
<keyword evidence="3" id="KW-1185">Reference proteome</keyword>
<dbReference type="RefSeq" id="WP_169067411.1">
    <property type="nucleotide sequence ID" value="NZ_SPMY01000043.1"/>
</dbReference>
<evidence type="ECO:0000313" key="2">
    <source>
        <dbReference type="EMBL" id="NMQ28962.1"/>
    </source>
</evidence>
<dbReference type="Proteomes" id="UP000749010">
    <property type="component" value="Unassembled WGS sequence"/>
</dbReference>
<evidence type="ECO:0000313" key="3">
    <source>
        <dbReference type="Proteomes" id="UP000749010"/>
    </source>
</evidence>
<proteinExistence type="predicted"/>
<reference evidence="2 3" key="1">
    <citation type="submission" date="2019-03" db="EMBL/GenBank/DDBJ databases">
        <title>Metabolic reconstructions from genomes of highly enriched 'Candidatus Accumulibacter' and 'Candidatus Competibacter' bioreactor populations.</title>
        <authorList>
            <person name="Annavajhala M.K."/>
            <person name="Welles L."/>
            <person name="Abbas B."/>
            <person name="Sorokin D."/>
            <person name="Park H."/>
            <person name="Van Loosdrecht M."/>
            <person name="Chandran K."/>
        </authorList>
    </citation>
    <scope>NUCLEOTIDE SEQUENCE [LARGE SCALE GENOMIC DNA]</scope>
    <source>
        <strain evidence="2 3">SBR_S</strain>
    </source>
</reference>
<comment type="caution">
    <text evidence="2">The sequence shown here is derived from an EMBL/GenBank/DDBJ whole genome shotgun (WGS) entry which is preliminary data.</text>
</comment>
<evidence type="ECO:0008006" key="4">
    <source>
        <dbReference type="Google" id="ProtNLM"/>
    </source>
</evidence>
<sequence length="261" mass="29005">MNRSWQEDSCDNVRAYFSIYPVPVAAALWCGIPAGEVDEQLGMATAVYRAVLQHPYIPCLEPRCRAIHDAIDNGILPVSRENGRATDDHVAPERRHVSRKDLKTWIANEFPADKPAFLFDEIERHTHSSITPDAYRALKAAHDAKEQKLLQANERIRETEEAKGKAETERDSLRAMVDSLTNKLSAADVPGARAEKTYLNIIAALLDCINGSLPGIERHPSFASEAKLIEEIDRLFDGYAGLSASNLSRKFPEAKRSIQAG</sequence>